<accession>A0A0N0VKF4</accession>
<dbReference type="InterPro" id="IPR027417">
    <property type="entry name" value="P-loop_NTPase"/>
</dbReference>
<dbReference type="SUPFAM" id="SSF52540">
    <property type="entry name" value="P-loop containing nucleoside triphosphate hydrolases"/>
    <property type="match status" value="1"/>
</dbReference>
<dbReference type="PROSITE" id="PS50943">
    <property type="entry name" value="HTH_CROC1"/>
    <property type="match status" value="1"/>
</dbReference>
<dbReference type="InterPro" id="IPR011990">
    <property type="entry name" value="TPR-like_helical_dom_sf"/>
</dbReference>
<gene>
    <name evidence="5" type="ORF">PF66_01939</name>
</gene>
<dbReference type="InterPro" id="IPR041664">
    <property type="entry name" value="AAA_16"/>
</dbReference>
<dbReference type="Pfam" id="PF13424">
    <property type="entry name" value="TPR_12"/>
    <property type="match status" value="1"/>
</dbReference>
<dbReference type="PANTHER" id="PTHR16305">
    <property type="entry name" value="TESTICULAR SOLUBLE ADENYLYL CYCLASE"/>
    <property type="match status" value="1"/>
</dbReference>
<dbReference type="GO" id="GO:0003677">
    <property type="term" value="F:DNA binding"/>
    <property type="evidence" value="ECO:0007669"/>
    <property type="project" value="InterPro"/>
</dbReference>
<dbReference type="GO" id="GO:0005737">
    <property type="term" value="C:cytoplasm"/>
    <property type="evidence" value="ECO:0007669"/>
    <property type="project" value="TreeGrafter"/>
</dbReference>
<dbReference type="Proteomes" id="UP000037931">
    <property type="component" value="Unassembled WGS sequence"/>
</dbReference>
<keyword evidence="6" id="KW-1185">Reference proteome</keyword>
<dbReference type="InterPro" id="IPR001387">
    <property type="entry name" value="Cro/C1-type_HTH"/>
</dbReference>
<evidence type="ECO:0000256" key="3">
    <source>
        <dbReference type="PROSITE-ProRule" id="PRU00339"/>
    </source>
</evidence>
<reference evidence="5 6" key="1">
    <citation type="journal article" date="2015" name="PLoS ONE">
        <title>Rice-Infecting Pseudomonas Genomes Are Highly Accessorized and Harbor Multiple Putative Virulence Mechanisms to Cause Sheath Brown Rot.</title>
        <authorList>
            <person name="Quibod I.L."/>
            <person name="Grande G."/>
            <person name="Oreiro E.G."/>
            <person name="Borja F.N."/>
            <person name="Dossa G.S."/>
            <person name="Mauleon R."/>
            <person name="Cruz C.V."/>
            <person name="Oliva R."/>
        </authorList>
    </citation>
    <scope>NUCLEOTIDE SEQUENCE [LARGE SCALE GENOMIC DNA]</scope>
    <source>
        <strain evidence="5 6">IRRI 6609</strain>
    </source>
</reference>
<dbReference type="EMBL" id="JSYZ01000006">
    <property type="protein sequence ID" value="KPA91653.1"/>
    <property type="molecule type" value="Genomic_DNA"/>
</dbReference>
<dbReference type="STRING" id="50340.PF66_01939"/>
<feature type="domain" description="HTH cro/C1-type" evidence="4">
    <location>
        <begin position="57"/>
        <end position="115"/>
    </location>
</feature>
<dbReference type="CDD" id="cd00093">
    <property type="entry name" value="HTH_XRE"/>
    <property type="match status" value="1"/>
</dbReference>
<dbReference type="PROSITE" id="PS50005">
    <property type="entry name" value="TPR"/>
    <property type="match status" value="1"/>
</dbReference>
<dbReference type="Gene3D" id="1.10.260.40">
    <property type="entry name" value="lambda repressor-like DNA-binding domains"/>
    <property type="match status" value="1"/>
</dbReference>
<evidence type="ECO:0000313" key="6">
    <source>
        <dbReference type="Proteomes" id="UP000037931"/>
    </source>
</evidence>
<protein>
    <submittedName>
        <fullName evidence="5">Tetratricopeptide repeat/AAA ATPase domain</fullName>
    </submittedName>
</protein>
<evidence type="ECO:0000313" key="5">
    <source>
        <dbReference type="EMBL" id="KPA91653.1"/>
    </source>
</evidence>
<dbReference type="GO" id="GO:0004016">
    <property type="term" value="F:adenylate cyclase activity"/>
    <property type="evidence" value="ECO:0007669"/>
    <property type="project" value="TreeGrafter"/>
</dbReference>
<evidence type="ECO:0000256" key="2">
    <source>
        <dbReference type="ARBA" id="ARBA00022840"/>
    </source>
</evidence>
<dbReference type="SUPFAM" id="SSF48452">
    <property type="entry name" value="TPR-like"/>
    <property type="match status" value="2"/>
</dbReference>
<sequence length="1134" mass="125181">MVLPYTDIPGAFIGEPAQGEGALGAIDMDSRDLPLSVVPRVEPILSDGRVLLDSGLLKALRKQHGLSQETLAEACLNRHLCVSIASIKRAETGKPVLYRTARHLATAFDVDVSTLLGQSATEALAEVESTMAELHERLFQAPEYAMTRYVLELCFVTDEGARSAPLTEGIERLIQQFGGVCIGNAQGLVIARFGSPQAYRSDSERGLLCALALSREQFVRVGHGIVLRLVREHEAMPLEVLAQVHHVFPSLYGNAPVHVAQDLIEQLALRFEFAAADPVLPSYRKCLRLRSLDDNAPLPLVGRAIELLQFKGVIEAAEECQDGHVVYLRGMAGIGKTRLVSEFCEMARQGGFVCHRGDVLDFGMDHGLWPLGQLALSLLGLGTAEPVQAQALEVAVSRLKLAEPSLMFLQMLTGVQYVDRAFKAQQALYAAMGGEARSQGLFNALLQLLLRVAVQQPLLIIVEDLHWGDSGLLAMLGRLLDASREAPIVWLLTSRPEGDPLESELRPRCASPMSLLELAPIRPREATVLAEQFVDVDPAYRDDCVVRAQGNPLYLTQLLSSQERIVPDSLRHLIQTRVERFTPSQRRALHYAAVFGNRFELALWREALAQPDYVPEAQWRQSLLREVEPGSYRFVHDLVMHCLYDAMPQVLRDQLHREVASLYRQRDQALCAQHLLRANAPEAFDALLLAMAEKLQNCQYESVLALGQQAVGLGKRGEASFDLVHRCAQACSGLGRTLQARTHFQQALMLAARGEERIEAALGLASVLNTLDCLEEEERLIEQILPVAHSLRAHTALARLYHLRGNIYFPRGDYAECRRLHEESLSFARIGKHLETQAKALSGIGDSYYAQGSMQTACEVFDQCVRLCERHELVQVEAANRSARGSARFYLGQPELALQDAMQAVAGSRRIGNHRAEVFSRLTAAWVLLASGEEVRAQQELSEALELARNLGASRFEVLVLEGLARVALCQGEREQAQALILAAVERVERFDLQRYIGPWVYGSQALMLDDAALKRQALQRGEALLDQACLAHNTLRFRVSAAEVCLLAGDFEQAVGHGQQMALLPESASCAWVRHHVRLIGAAAQWLQHTDQVSAQALRAIRRDAEALGFVATMPLLISSLNASSRQSDLSAE</sequence>
<dbReference type="GO" id="GO:0005524">
    <property type="term" value="F:ATP binding"/>
    <property type="evidence" value="ECO:0007669"/>
    <property type="project" value="UniProtKB-KW"/>
</dbReference>
<keyword evidence="1" id="KW-0547">Nucleotide-binding</keyword>
<dbReference type="InterPro" id="IPR010982">
    <property type="entry name" value="Lambda_DNA-bd_dom_sf"/>
</dbReference>
<dbReference type="SMART" id="SM00028">
    <property type="entry name" value="TPR"/>
    <property type="match status" value="4"/>
</dbReference>
<proteinExistence type="predicted"/>
<evidence type="ECO:0000259" key="4">
    <source>
        <dbReference type="PROSITE" id="PS50943"/>
    </source>
</evidence>
<organism evidence="5 6">
    <name type="scientific">Pseudomonas asplenii</name>
    <dbReference type="NCBI Taxonomy" id="53407"/>
    <lineage>
        <taxon>Bacteria</taxon>
        <taxon>Pseudomonadati</taxon>
        <taxon>Pseudomonadota</taxon>
        <taxon>Gammaproteobacteria</taxon>
        <taxon>Pseudomonadales</taxon>
        <taxon>Pseudomonadaceae</taxon>
        <taxon>Pseudomonas</taxon>
    </lineage>
</organism>
<comment type="caution">
    <text evidence="5">The sequence shown here is derived from an EMBL/GenBank/DDBJ whole genome shotgun (WGS) entry which is preliminary data.</text>
</comment>
<evidence type="ECO:0000256" key="1">
    <source>
        <dbReference type="ARBA" id="ARBA00022741"/>
    </source>
</evidence>
<feature type="repeat" description="TPR" evidence="3">
    <location>
        <begin position="838"/>
        <end position="871"/>
    </location>
</feature>
<dbReference type="Gene3D" id="1.25.40.10">
    <property type="entry name" value="Tetratricopeptide repeat domain"/>
    <property type="match status" value="1"/>
</dbReference>
<dbReference type="PANTHER" id="PTHR16305:SF28">
    <property type="entry name" value="GUANYLATE CYCLASE DOMAIN-CONTAINING PROTEIN"/>
    <property type="match status" value="1"/>
</dbReference>
<dbReference type="SUPFAM" id="SSF47413">
    <property type="entry name" value="lambda repressor-like DNA-binding domains"/>
    <property type="match status" value="1"/>
</dbReference>
<dbReference type="InterPro" id="IPR019734">
    <property type="entry name" value="TPR_rpt"/>
</dbReference>
<name>A0A0N0VKF4_9PSED</name>
<dbReference type="AlphaFoldDB" id="A0A0N0VKF4"/>
<dbReference type="PATRIC" id="fig|50340.43.peg.5292"/>
<keyword evidence="3" id="KW-0802">TPR repeat</keyword>
<dbReference type="Pfam" id="PF13191">
    <property type="entry name" value="AAA_16"/>
    <property type="match status" value="1"/>
</dbReference>
<keyword evidence="2" id="KW-0067">ATP-binding</keyword>